<dbReference type="SUPFAM" id="SSF46689">
    <property type="entry name" value="Homeodomain-like"/>
    <property type="match status" value="1"/>
</dbReference>
<dbReference type="AlphaFoldDB" id="A0A2G1UJ85"/>
<dbReference type="Pfam" id="PF12625">
    <property type="entry name" value="Arabinose_bd"/>
    <property type="match status" value="1"/>
</dbReference>
<feature type="domain" description="HTH araC/xylS-type" evidence="4">
    <location>
        <begin position="238"/>
        <end position="336"/>
    </location>
</feature>
<dbReference type="Gene3D" id="1.10.10.60">
    <property type="entry name" value="Homeodomain-like"/>
    <property type="match status" value="1"/>
</dbReference>
<evidence type="ECO:0000313" key="6">
    <source>
        <dbReference type="Proteomes" id="UP000231409"/>
    </source>
</evidence>
<dbReference type="PANTHER" id="PTHR47894">
    <property type="entry name" value="HTH-TYPE TRANSCRIPTIONAL REGULATOR GADX"/>
    <property type="match status" value="1"/>
</dbReference>
<organism evidence="5 6">
    <name type="scientific">Marinobacter profundi</name>
    <dbReference type="NCBI Taxonomy" id="2666256"/>
    <lineage>
        <taxon>Bacteria</taxon>
        <taxon>Pseudomonadati</taxon>
        <taxon>Pseudomonadota</taxon>
        <taxon>Gammaproteobacteria</taxon>
        <taxon>Pseudomonadales</taxon>
        <taxon>Marinobacteraceae</taxon>
        <taxon>Marinobacter</taxon>
    </lineage>
</organism>
<dbReference type="InterPro" id="IPR018060">
    <property type="entry name" value="HTH_AraC"/>
</dbReference>
<sequence length="350" mass="39784">MYRTAPRHTVPVSQVHNILGGARRQGLSVNPLLVQAGISPLLMGSRLSRVSQAQFAKLLRVVQRQTGDEYWGLCAHPVKFGTFAQCCELMVHAPTLGDALRAGSHFYHLVLQDFTVRLQRQDDLVWVRLHSHGPVGECSDFAERVFMFFGYGLMCWLIEERLPVSHVLMRGEATSEQPLGSLLFNAPVRYGQSRNAFCFDARWLDCAVRQDSASLHGFLRRSLGNLVVRYRDRSCITERVRCYLRQHLHDGSVPVEQVAEAFGMTPDTLRRRLRMEQARFQDLKDGLRRDAAIEYLACPNLSLAEVAERLGFSEPSTFHRAFKKWTGLPPGEYRQLVLAEDRPLAVGQDY</sequence>
<comment type="caution">
    <text evidence="5">The sequence shown here is derived from an EMBL/GenBank/DDBJ whole genome shotgun (WGS) entry which is preliminary data.</text>
</comment>
<dbReference type="GO" id="GO:0000976">
    <property type="term" value="F:transcription cis-regulatory region binding"/>
    <property type="evidence" value="ECO:0007669"/>
    <property type="project" value="TreeGrafter"/>
</dbReference>
<dbReference type="InterPro" id="IPR020449">
    <property type="entry name" value="Tscrpt_reg_AraC-type_HTH"/>
</dbReference>
<dbReference type="SMART" id="SM00342">
    <property type="entry name" value="HTH_ARAC"/>
    <property type="match status" value="1"/>
</dbReference>
<protein>
    <submittedName>
        <fullName evidence="5">AraC family transcriptional regulator</fullName>
    </submittedName>
</protein>
<name>A0A2G1UJ85_9GAMM</name>
<dbReference type="InterPro" id="IPR032687">
    <property type="entry name" value="AraC-type_N"/>
</dbReference>
<keyword evidence="6" id="KW-1185">Reference proteome</keyword>
<reference evidence="5 6" key="1">
    <citation type="submission" date="2017-09" db="EMBL/GenBank/DDBJ databases">
        <title>The draft genome sequences of Marinobacter sp. PWS21.</title>
        <authorList>
            <person name="Cao J."/>
        </authorList>
    </citation>
    <scope>NUCLEOTIDE SEQUENCE [LARGE SCALE GENOMIC DNA]</scope>
    <source>
        <strain evidence="5 6">PWS21</strain>
    </source>
</reference>
<dbReference type="PANTHER" id="PTHR47894:SF1">
    <property type="entry name" value="HTH-TYPE TRANSCRIPTIONAL REGULATOR VQSM"/>
    <property type="match status" value="1"/>
</dbReference>
<dbReference type="EMBL" id="NTFH01000009">
    <property type="protein sequence ID" value="PHQ14537.1"/>
    <property type="molecule type" value="Genomic_DNA"/>
</dbReference>
<dbReference type="PROSITE" id="PS01124">
    <property type="entry name" value="HTH_ARAC_FAMILY_2"/>
    <property type="match status" value="1"/>
</dbReference>
<evidence type="ECO:0000256" key="3">
    <source>
        <dbReference type="ARBA" id="ARBA00023163"/>
    </source>
</evidence>
<keyword evidence="3" id="KW-0804">Transcription</keyword>
<evidence type="ECO:0000313" key="5">
    <source>
        <dbReference type="EMBL" id="PHQ14537.1"/>
    </source>
</evidence>
<dbReference type="InterPro" id="IPR009057">
    <property type="entry name" value="Homeodomain-like_sf"/>
</dbReference>
<dbReference type="RefSeq" id="WP_099615042.1">
    <property type="nucleotide sequence ID" value="NZ_KZ319372.1"/>
</dbReference>
<keyword evidence="2" id="KW-0238">DNA-binding</keyword>
<proteinExistence type="predicted"/>
<dbReference type="Pfam" id="PF12833">
    <property type="entry name" value="HTH_18"/>
    <property type="match status" value="1"/>
</dbReference>
<evidence type="ECO:0000259" key="4">
    <source>
        <dbReference type="PROSITE" id="PS01124"/>
    </source>
</evidence>
<evidence type="ECO:0000256" key="1">
    <source>
        <dbReference type="ARBA" id="ARBA00023015"/>
    </source>
</evidence>
<evidence type="ECO:0000256" key="2">
    <source>
        <dbReference type="ARBA" id="ARBA00023125"/>
    </source>
</evidence>
<dbReference type="Proteomes" id="UP000231409">
    <property type="component" value="Unassembled WGS sequence"/>
</dbReference>
<accession>A0A2G1UJ85</accession>
<keyword evidence="1" id="KW-0805">Transcription regulation</keyword>
<dbReference type="PRINTS" id="PR00032">
    <property type="entry name" value="HTHARAC"/>
</dbReference>
<dbReference type="GO" id="GO:0003700">
    <property type="term" value="F:DNA-binding transcription factor activity"/>
    <property type="evidence" value="ECO:0007669"/>
    <property type="project" value="InterPro"/>
</dbReference>
<gene>
    <name evidence="5" type="ORF">CLH61_12275</name>
</gene>
<dbReference type="GO" id="GO:0005829">
    <property type="term" value="C:cytosol"/>
    <property type="evidence" value="ECO:0007669"/>
    <property type="project" value="TreeGrafter"/>
</dbReference>